<keyword evidence="3" id="KW-1185">Reference proteome</keyword>
<feature type="signal peptide" evidence="1">
    <location>
        <begin position="1"/>
        <end position="22"/>
    </location>
</feature>
<comment type="caution">
    <text evidence="2">The sequence shown here is derived from an EMBL/GenBank/DDBJ whole genome shotgun (WGS) entry which is preliminary data.</text>
</comment>
<dbReference type="OrthoDB" id="10532940at2759"/>
<protein>
    <submittedName>
        <fullName evidence="2">Uncharacterized protein</fullName>
    </submittedName>
</protein>
<feature type="chain" id="PRO_5016048504" evidence="1">
    <location>
        <begin position="23"/>
        <end position="330"/>
    </location>
</feature>
<dbReference type="AlphaFoldDB" id="A0A2V3J600"/>
<keyword evidence="1" id="KW-0732">Signal</keyword>
<evidence type="ECO:0000313" key="3">
    <source>
        <dbReference type="Proteomes" id="UP000247409"/>
    </source>
</evidence>
<evidence type="ECO:0000313" key="2">
    <source>
        <dbReference type="EMBL" id="PXF49851.1"/>
    </source>
</evidence>
<accession>A0A2V3J600</accession>
<name>A0A2V3J600_9FLOR</name>
<evidence type="ECO:0000256" key="1">
    <source>
        <dbReference type="SAM" id="SignalP"/>
    </source>
</evidence>
<sequence>MTFSRTSKQLWFVLLVIIISECIRKKSLSAIRDQSKRASYKESIHSFNKFAAEGHNRETRGSELNGSLSIFQVCLCRSQNNLSTNASIHTIVNAKGGTITRIDVQNSSSVDFFDPPIPIIGTDDANTRDIYASDVAEFATHVKIWREVFHMKHSCALVISCEVNNVDEVLNRLLGEKLCDIMQRDNGIERKPKAWEMLVFGAKRVHRHQDYEALGSTKEIDQVLSGDMLVYALNKRGADLLLSYTKAYTVPLEAFLHAVITRKKQFRVGRLNAARAMLGHECTRSGHAMKSNLLPFYPPLYWTYLASKQESLKRSASKPLAVTHSAPLIR</sequence>
<reference evidence="2 3" key="1">
    <citation type="journal article" date="2018" name="Mol. Biol. Evol.">
        <title>Analysis of the draft genome of the red seaweed Gracilariopsis chorda provides insights into genome size evolution in Rhodophyta.</title>
        <authorList>
            <person name="Lee J."/>
            <person name="Yang E.C."/>
            <person name="Graf L."/>
            <person name="Yang J.H."/>
            <person name="Qiu H."/>
            <person name="Zel Zion U."/>
            <person name="Chan C.X."/>
            <person name="Stephens T.G."/>
            <person name="Weber A.P.M."/>
            <person name="Boo G.H."/>
            <person name="Boo S.M."/>
            <person name="Kim K.M."/>
            <person name="Shin Y."/>
            <person name="Jung M."/>
            <person name="Lee S.J."/>
            <person name="Yim H.S."/>
            <person name="Lee J.H."/>
            <person name="Bhattacharya D."/>
            <person name="Yoon H.S."/>
        </authorList>
    </citation>
    <scope>NUCLEOTIDE SEQUENCE [LARGE SCALE GENOMIC DNA]</scope>
    <source>
        <strain evidence="2 3">SKKU-2015</strain>
        <tissue evidence="2">Whole body</tissue>
    </source>
</reference>
<gene>
    <name evidence="2" type="ORF">BWQ96_00011</name>
</gene>
<dbReference type="Proteomes" id="UP000247409">
    <property type="component" value="Unassembled WGS sequence"/>
</dbReference>
<dbReference type="EMBL" id="NBIV01000001">
    <property type="protein sequence ID" value="PXF49851.1"/>
    <property type="molecule type" value="Genomic_DNA"/>
</dbReference>
<proteinExistence type="predicted"/>
<organism evidence="2 3">
    <name type="scientific">Gracilariopsis chorda</name>
    <dbReference type="NCBI Taxonomy" id="448386"/>
    <lineage>
        <taxon>Eukaryota</taxon>
        <taxon>Rhodophyta</taxon>
        <taxon>Florideophyceae</taxon>
        <taxon>Rhodymeniophycidae</taxon>
        <taxon>Gracilariales</taxon>
        <taxon>Gracilariaceae</taxon>
        <taxon>Gracilariopsis</taxon>
    </lineage>
</organism>